<proteinExistence type="predicted"/>
<dbReference type="InterPro" id="IPR002559">
    <property type="entry name" value="Transposase_11"/>
</dbReference>
<feature type="domain" description="Transposase IS4-like" evidence="1">
    <location>
        <begin position="201"/>
        <end position="515"/>
    </location>
</feature>
<name>A0A7G9YKC7_9EURY</name>
<evidence type="ECO:0000259" key="1">
    <source>
        <dbReference type="Pfam" id="PF01609"/>
    </source>
</evidence>
<protein>
    <recommendedName>
        <fullName evidence="1">Transposase IS4-like domain-containing protein</fullName>
    </recommendedName>
</protein>
<dbReference type="AlphaFoldDB" id="A0A7G9YKC7"/>
<dbReference type="GO" id="GO:0004803">
    <property type="term" value="F:transposase activity"/>
    <property type="evidence" value="ECO:0007669"/>
    <property type="project" value="InterPro"/>
</dbReference>
<organism evidence="2">
    <name type="scientific">Candidatus Methanogaster sp. ANME-2c ERB4</name>
    <dbReference type="NCBI Taxonomy" id="2759911"/>
    <lineage>
        <taxon>Archaea</taxon>
        <taxon>Methanobacteriati</taxon>
        <taxon>Methanobacteriota</taxon>
        <taxon>Stenosarchaea group</taxon>
        <taxon>Methanomicrobia</taxon>
        <taxon>Methanosarcinales</taxon>
        <taxon>ANME-2 cluster</taxon>
        <taxon>Candidatus Methanogasteraceae</taxon>
        <taxon>Candidatus Methanogaster</taxon>
    </lineage>
</organism>
<dbReference type="NCBIfam" id="NF033559">
    <property type="entry name" value="transpos_IS1634"/>
    <property type="match status" value="1"/>
</dbReference>
<dbReference type="InterPro" id="IPR047654">
    <property type="entry name" value="IS1634_transpos"/>
</dbReference>
<gene>
    <name evidence="2" type="ORF">DBMLIPLO_00013</name>
</gene>
<dbReference type="Pfam" id="PF01609">
    <property type="entry name" value="DDE_Tnp_1"/>
    <property type="match status" value="1"/>
</dbReference>
<evidence type="ECO:0000313" key="2">
    <source>
        <dbReference type="EMBL" id="QNO48461.1"/>
    </source>
</evidence>
<sequence>MAFNWYLKHHHHNYYSLVEPYRENGKNRHRVIKYLSGLTQDEAQQVRRGLAVMKGLDIETIKVDDLIFANHWRYLDVAFLDVIWKQWKLSKIFPKSDGKDVQTSEIAKILTIYRCLDPGSYLSAVDWFNKTTLDRILHLNGQHINKSRIFRELDLIEDRKEDIERYLYKALKKRDEDNMHIVFYDLTDSYFEGRKCELASAGRTKSNGFRKKRVVLSLLVNSRGYPFAWDILEDYTADVETIKDLSTQWKTEFKFGDNEIVLVFDRGMVSDENLKHLELEKYKYITALDKNQIPNMQNVNIERFESVNEENMTEQILKMGFKKYDDSTYYETVGTVDGRRYVMIFNPEMLKDQRKSRKELIQRAKDYLDEENKALSGAKKSRNRDKTRDRIDKQLKAMKAKNFVDYDLEPLVIKEEGKEINSFRIVPKETDENREAIKKKERTDGLWTIVTNTPSKGGDKNIFTEDDLIRAYRDKNQIEQAFKDVKSFIKIQPFNVWTPKHVRAHYTICVLSYLLDITIANRLKEVDIGVRSPQKVYEVLKEGIIGKITIKSMGDEFFKLMTLQSQQKAILELFRSENVVRREYLKSMGIK</sequence>
<dbReference type="GO" id="GO:0003677">
    <property type="term" value="F:DNA binding"/>
    <property type="evidence" value="ECO:0007669"/>
    <property type="project" value="InterPro"/>
</dbReference>
<accession>A0A7G9YKC7</accession>
<dbReference type="GO" id="GO:0006313">
    <property type="term" value="P:DNA transposition"/>
    <property type="evidence" value="ECO:0007669"/>
    <property type="project" value="InterPro"/>
</dbReference>
<reference evidence="2" key="1">
    <citation type="submission" date="2020-06" db="EMBL/GenBank/DDBJ databases">
        <title>Unique genomic features of the anaerobic methanotrophic archaea.</title>
        <authorList>
            <person name="Chadwick G.L."/>
            <person name="Skennerton C.T."/>
            <person name="Laso-Perez R."/>
            <person name="Leu A.O."/>
            <person name="Speth D.R."/>
            <person name="Yu H."/>
            <person name="Morgan-Lang C."/>
            <person name="Hatzenpichler R."/>
            <person name="Goudeau D."/>
            <person name="Malmstrom R."/>
            <person name="Brazelton W.J."/>
            <person name="Woyke T."/>
            <person name="Hallam S.J."/>
            <person name="Tyson G.W."/>
            <person name="Wegener G."/>
            <person name="Boetius A."/>
            <person name="Orphan V."/>
        </authorList>
    </citation>
    <scope>NUCLEOTIDE SEQUENCE</scope>
</reference>
<dbReference type="EMBL" id="MT631346">
    <property type="protein sequence ID" value="QNO48461.1"/>
    <property type="molecule type" value="Genomic_DNA"/>
</dbReference>